<keyword evidence="10" id="KW-1185">Reference proteome</keyword>
<evidence type="ECO:0000313" key="10">
    <source>
        <dbReference type="Proteomes" id="UP000625551"/>
    </source>
</evidence>
<evidence type="ECO:0000256" key="3">
    <source>
        <dbReference type="ARBA" id="ARBA00022603"/>
    </source>
</evidence>
<evidence type="ECO:0000259" key="7">
    <source>
        <dbReference type="Pfam" id="PF01555"/>
    </source>
</evidence>
<reference evidence="9 10" key="1">
    <citation type="submission" date="2020-09" db="EMBL/GenBank/DDBJ databases">
        <title>Genome sequencing and assembly of Pontibacter sp.</title>
        <authorList>
            <person name="Chhetri G."/>
        </authorList>
    </citation>
    <scope>NUCLEOTIDE SEQUENCE [LARGE SCALE GENOMIC DNA]</scope>
    <source>
        <strain evidence="9 10">JH31</strain>
    </source>
</reference>
<dbReference type="InterPro" id="IPR029063">
    <property type="entry name" value="SAM-dependent_MTases_sf"/>
</dbReference>
<dbReference type="PRINTS" id="PR00506">
    <property type="entry name" value="D21N6MTFRASE"/>
</dbReference>
<dbReference type="Pfam" id="PF01555">
    <property type="entry name" value="N6_N4_Mtase"/>
    <property type="match status" value="1"/>
</dbReference>
<dbReference type="EC" id="2.1.1.72" evidence="2"/>
<accession>A0ABR7XF20</accession>
<evidence type="ECO:0000256" key="5">
    <source>
        <dbReference type="ARBA" id="ARBA00022691"/>
    </source>
</evidence>
<dbReference type="SUPFAM" id="SSF53335">
    <property type="entry name" value="S-adenosyl-L-methionine-dependent methyltransferases"/>
    <property type="match status" value="1"/>
</dbReference>
<comment type="catalytic activity">
    <reaction evidence="6">
        <text>a 2'-deoxyadenosine in DNA + S-adenosyl-L-methionine = an N(6)-methyl-2'-deoxyadenosine in DNA + S-adenosyl-L-homocysteine + H(+)</text>
        <dbReference type="Rhea" id="RHEA:15197"/>
        <dbReference type="Rhea" id="RHEA-COMP:12418"/>
        <dbReference type="Rhea" id="RHEA-COMP:12419"/>
        <dbReference type="ChEBI" id="CHEBI:15378"/>
        <dbReference type="ChEBI" id="CHEBI:57856"/>
        <dbReference type="ChEBI" id="CHEBI:59789"/>
        <dbReference type="ChEBI" id="CHEBI:90615"/>
        <dbReference type="ChEBI" id="CHEBI:90616"/>
        <dbReference type="EC" id="2.1.1.72"/>
    </reaction>
</comment>
<protein>
    <recommendedName>
        <fullName evidence="2">site-specific DNA-methyltransferase (adenine-specific)</fullName>
        <ecNumber evidence="2">2.1.1.72</ecNumber>
    </recommendedName>
</protein>
<name>A0ABR7XF20_9BACT</name>
<dbReference type="InterPro" id="IPR002941">
    <property type="entry name" value="DNA_methylase_N4/N6"/>
</dbReference>
<evidence type="ECO:0000256" key="2">
    <source>
        <dbReference type="ARBA" id="ARBA00011900"/>
    </source>
</evidence>
<dbReference type="Proteomes" id="UP000625551">
    <property type="component" value="Unassembled WGS sequence"/>
</dbReference>
<dbReference type="InterPro" id="IPR002052">
    <property type="entry name" value="DNA_methylase_N6_adenine_CS"/>
</dbReference>
<evidence type="ECO:0000256" key="4">
    <source>
        <dbReference type="ARBA" id="ARBA00022679"/>
    </source>
</evidence>
<keyword evidence="4" id="KW-0808">Transferase</keyword>
<dbReference type="Pfam" id="PF12564">
    <property type="entry name" value="TypeIII_RM_meth"/>
    <property type="match status" value="1"/>
</dbReference>
<organism evidence="9 10">
    <name type="scientific">Pontibacter aquaedesilientis</name>
    <dbReference type="NCBI Taxonomy" id="2766980"/>
    <lineage>
        <taxon>Bacteria</taxon>
        <taxon>Pseudomonadati</taxon>
        <taxon>Bacteroidota</taxon>
        <taxon>Cytophagia</taxon>
        <taxon>Cytophagales</taxon>
        <taxon>Hymenobacteraceae</taxon>
        <taxon>Pontibacter</taxon>
    </lineage>
</organism>
<keyword evidence="3" id="KW-0489">Methyltransferase</keyword>
<evidence type="ECO:0000313" key="9">
    <source>
        <dbReference type="EMBL" id="MBD1396891.1"/>
    </source>
</evidence>
<dbReference type="RefSeq" id="WP_191183030.1">
    <property type="nucleotide sequence ID" value="NZ_JACXAJ010000002.1"/>
</dbReference>
<dbReference type="PIRSF" id="PIRSF015855">
    <property type="entry name" value="TypeIII_Mtase_mKpnI"/>
    <property type="match status" value="1"/>
</dbReference>
<dbReference type="InterPro" id="IPR002295">
    <property type="entry name" value="N4/N6-MTase_EcoPI_Mod-like"/>
</dbReference>
<evidence type="ECO:0000256" key="1">
    <source>
        <dbReference type="ARBA" id="ARBA00006594"/>
    </source>
</evidence>
<feature type="domain" description="DNA methylase N-4/N-6" evidence="7">
    <location>
        <begin position="204"/>
        <end position="503"/>
    </location>
</feature>
<sequence>MSETTQKQTKTQNLLQELTDVLQQDERLVAAGRLLKNKVVELALQLDASLLRLLLSHAGIRRQFFQEVDGLLVFDKIKFQQFVNSRSFLPDSYTSFKNKLGLHANGENLASSQEVVLAWPYKDCVLEGNQTKENRSQKEVFWNATVAPDEIDRLLAPKVLTNFTRYTAKGKKPVGELASPDNLIIRGNNLLALHSLRPVYAGKVKLIYIDPPYNTGNDSFKYNDTFNHSTWLTFMKNRLEVAKELLRPDGCILLQIDNNEESYLKVLCDEVFGRENYRNSIIVKKGTKSLQLQFDQIQKLNAGFDTILLYSKRAEVKLPNLFKELKGATASAWNNHWRGTDRPTMRYELLGIAPETGQWRWERNRSERAVANFQKLSDYIRLLEGEKTDITDDLIDTYYPLYLSEHDINDTGDFELIRLSKTGKPEHYIPPRLQVLLSENWMDLSVAGRITKFEHEKNEEILRRAIEWLTAEGDLVLDFFLGSGSTAAVAHKLKRQYIGIEQMHYGQLDATNRLQDVIKGDKKGISPEVGWKGGGSFVYAELAKLNQQWVERIEAARDTALDSLLEELRRNPFLHYSVDAELLTSHAEEFSQLQPQVKRQVLYSLLDSNQLYINLTEMNDADFGVKEEDRQLNETFYQQKTAAYAEQQTPGARR</sequence>
<proteinExistence type="inferred from homology"/>
<feature type="domain" description="Type III restriction/modification enzyme methylation subunit" evidence="8">
    <location>
        <begin position="47"/>
        <end position="102"/>
    </location>
</feature>
<comment type="similarity">
    <text evidence="1">Belongs to the N(4)/N(6)-methyltransferase family.</text>
</comment>
<dbReference type="EMBL" id="JACXAJ010000002">
    <property type="protein sequence ID" value="MBD1396891.1"/>
    <property type="molecule type" value="Genomic_DNA"/>
</dbReference>
<dbReference type="PROSITE" id="PS00092">
    <property type="entry name" value="N6_MTASE"/>
    <property type="match status" value="1"/>
</dbReference>
<keyword evidence="5" id="KW-0949">S-adenosyl-L-methionine</keyword>
<comment type="caution">
    <text evidence="9">The sequence shown here is derived from an EMBL/GenBank/DDBJ whole genome shotgun (WGS) entry which is preliminary data.</text>
</comment>
<gene>
    <name evidence="9" type="ORF">H9Q13_06920</name>
</gene>
<dbReference type="Gene3D" id="3.40.50.150">
    <property type="entry name" value="Vaccinia Virus protein VP39"/>
    <property type="match status" value="1"/>
</dbReference>
<evidence type="ECO:0000259" key="8">
    <source>
        <dbReference type="Pfam" id="PF12564"/>
    </source>
</evidence>
<evidence type="ECO:0000256" key="6">
    <source>
        <dbReference type="ARBA" id="ARBA00047942"/>
    </source>
</evidence>
<dbReference type="InterPro" id="IPR022221">
    <property type="entry name" value="TypeIII_RM_meth"/>
</dbReference>